<evidence type="ECO:0000313" key="2">
    <source>
        <dbReference type="EMBL" id="MCA9381751.1"/>
    </source>
</evidence>
<accession>A0A955L2Y1</accession>
<evidence type="ECO:0000259" key="1">
    <source>
        <dbReference type="Pfam" id="PF02151"/>
    </source>
</evidence>
<dbReference type="Pfam" id="PF02151">
    <property type="entry name" value="UVR"/>
    <property type="match status" value="1"/>
</dbReference>
<gene>
    <name evidence="2" type="ORF">KC678_05785</name>
</gene>
<reference evidence="2" key="1">
    <citation type="submission" date="2020-04" db="EMBL/GenBank/DDBJ databases">
        <authorList>
            <person name="Zhang T."/>
        </authorList>
    </citation>
    <scope>NUCLEOTIDE SEQUENCE</scope>
    <source>
        <strain evidence="2">HKST-UBA13</strain>
    </source>
</reference>
<reference evidence="2" key="2">
    <citation type="journal article" date="2021" name="Microbiome">
        <title>Successional dynamics and alternative stable states in a saline activated sludge microbial community over 9 years.</title>
        <authorList>
            <person name="Wang Y."/>
            <person name="Ye J."/>
            <person name="Ju F."/>
            <person name="Liu L."/>
            <person name="Boyd J.A."/>
            <person name="Deng Y."/>
            <person name="Parks D.H."/>
            <person name="Jiang X."/>
            <person name="Yin X."/>
            <person name="Woodcroft B.J."/>
            <person name="Tyson G.W."/>
            <person name="Hugenholtz P."/>
            <person name="Polz M.F."/>
            <person name="Zhang T."/>
        </authorList>
    </citation>
    <scope>NUCLEOTIDE SEQUENCE</scope>
    <source>
        <strain evidence="2">HKST-UBA13</strain>
    </source>
</reference>
<sequence>IVTYRWEKQGQCNCGIVLQAVLGEDRFQIQNRFREESKLLSLLPNNSQFQSSDRTWRNIVKNTCSATGIPTDGILKMLYDKGLSPEDIVHLEHMSNNTILEKANISKTNIQEYVFVEEDIREIKIDTFFGKLFGLKKIEKSEAKWEWQSVEYYRSKENLIKYLTAWKEILKEDLSKEQDNKNTWNKQLLQAVADEDYEFAVVLRDKINS</sequence>
<dbReference type="InterPro" id="IPR001943">
    <property type="entry name" value="UVR_dom"/>
</dbReference>
<feature type="non-terminal residue" evidence="2">
    <location>
        <position position="1"/>
    </location>
</feature>
<proteinExistence type="predicted"/>
<dbReference type="AlphaFoldDB" id="A0A955L2Y1"/>
<comment type="caution">
    <text evidence="2">The sequence shown here is derived from an EMBL/GenBank/DDBJ whole genome shotgun (WGS) entry which is preliminary data.</text>
</comment>
<feature type="domain" description="UVR" evidence="1">
    <location>
        <begin position="186"/>
        <end position="209"/>
    </location>
</feature>
<protein>
    <submittedName>
        <fullName evidence="2">UvrB/UvrC motif-containing protein</fullName>
    </submittedName>
</protein>
<dbReference type="EMBL" id="JAGQLJ010000176">
    <property type="protein sequence ID" value="MCA9381751.1"/>
    <property type="molecule type" value="Genomic_DNA"/>
</dbReference>
<evidence type="ECO:0000313" key="3">
    <source>
        <dbReference type="Proteomes" id="UP000775877"/>
    </source>
</evidence>
<dbReference type="Proteomes" id="UP000775877">
    <property type="component" value="Unassembled WGS sequence"/>
</dbReference>
<organism evidence="2 3">
    <name type="scientific">Candidatus Dojkabacteria bacterium</name>
    <dbReference type="NCBI Taxonomy" id="2099670"/>
    <lineage>
        <taxon>Bacteria</taxon>
        <taxon>Candidatus Dojkabacteria</taxon>
    </lineage>
</organism>
<name>A0A955L2Y1_9BACT</name>